<evidence type="ECO:0000313" key="1">
    <source>
        <dbReference type="EMBL" id="CDM57648.1"/>
    </source>
</evidence>
<organism evidence="1 2">
    <name type="scientific">Rhizobium favelukesii</name>
    <dbReference type="NCBI Taxonomy" id="348824"/>
    <lineage>
        <taxon>Bacteria</taxon>
        <taxon>Pseudomonadati</taxon>
        <taxon>Pseudomonadota</taxon>
        <taxon>Alphaproteobacteria</taxon>
        <taxon>Hyphomicrobiales</taxon>
        <taxon>Rhizobiaceae</taxon>
        <taxon>Rhizobium/Agrobacterium group</taxon>
        <taxon>Rhizobium</taxon>
    </lineage>
</organism>
<dbReference type="KEGG" id="rhl:LPU83_1991"/>
<dbReference type="AlphaFoldDB" id="W6RG25"/>
<proteinExistence type="predicted"/>
<name>W6RG25_9HYPH</name>
<dbReference type="Proteomes" id="UP000019443">
    <property type="component" value="Chromosome"/>
</dbReference>
<dbReference type="PATRIC" id="fig|348824.6.peg.2145"/>
<evidence type="ECO:0000313" key="2">
    <source>
        <dbReference type="Proteomes" id="UP000019443"/>
    </source>
</evidence>
<dbReference type="eggNOG" id="ENOG50313X4">
    <property type="taxonomic scope" value="Bacteria"/>
</dbReference>
<dbReference type="HOGENOM" id="CLU_2619633_0_0_5"/>
<gene>
    <name evidence="1" type="ORF">LPU83_1991</name>
</gene>
<accession>W6RG25</accession>
<keyword evidence="2" id="KW-1185">Reference proteome</keyword>
<sequence length="78" mass="8685">MFMSNAPTSISALIEQWPTITEFAAEVGCGYEAARQMRRRQSIAPEHWAKVVEVAKAKSIDGVTFEWLAKQRVSETAA</sequence>
<protein>
    <submittedName>
        <fullName evidence="1">Uncharacterized protein</fullName>
    </submittedName>
</protein>
<reference evidence="1" key="1">
    <citation type="submission" date="2013-11" db="EMBL/GenBank/DDBJ databases">
        <title>Draft genome sequence of the broad-host-range Rhizobium sp. LPU83 strain, a member of the low-genetic diversity Oregon-like Rhizobium sp. group.</title>
        <authorList>
            <person name="Wibberg D."/>
            <person name="Puehler A."/>
            <person name="Schlueter A."/>
        </authorList>
    </citation>
    <scope>NUCLEOTIDE SEQUENCE [LARGE SCALE GENOMIC DNA]</scope>
    <source>
        <strain evidence="1">LPU83</strain>
    </source>
</reference>
<dbReference type="EMBL" id="HG916852">
    <property type="protein sequence ID" value="CDM57648.1"/>
    <property type="molecule type" value="Genomic_DNA"/>
</dbReference>